<feature type="domain" description="Peptidase M56" evidence="2">
    <location>
        <begin position="11"/>
        <end position="277"/>
    </location>
</feature>
<feature type="transmembrane region" description="Helical" evidence="1">
    <location>
        <begin position="98"/>
        <end position="116"/>
    </location>
</feature>
<feature type="transmembrane region" description="Helical" evidence="1">
    <location>
        <begin position="286"/>
        <end position="305"/>
    </location>
</feature>
<keyword evidence="1" id="KW-1133">Transmembrane helix</keyword>
<dbReference type="AlphaFoldDB" id="A0A0Z8JCE2"/>
<feature type="transmembrane region" description="Helical" evidence="1">
    <location>
        <begin position="6"/>
        <end position="26"/>
    </location>
</feature>
<evidence type="ECO:0000313" key="4">
    <source>
        <dbReference type="Proteomes" id="UP000071533"/>
    </source>
</evidence>
<sequence>MMVELVAVSALERSIKSIFIIGLILLVRRKLNIKSIKWANMILWSVLFIYLIFPYSFLIEIEDTSKYGLLQYVLQPIMLIGEYTRAFVKEFGYILSKVNRLFVASFFLIYVISQIVRRNNAMKNSIPLENDVRIKEIIGLFNLRRKVVVLVNDKINIPITYGGIRPKIILQSNVLEDDELLKYVLIHELTHIKKFDIVFNHIKNLIACMYWHNILIIAASRYMEDDIEALCDKLVIQRVGDNVKNRKAYCLSMLKLIEQKENTKRVVLKLHPTKERMIIMKKWKKGFSGVCAFALVMALSLTAFVDVKAVEKGQVESSEISSDVKFNNENRVIEITDEEYNSLTLGEIPLNELRVADVDSKVTLDGLEHKSYKFNMESWTEPNHDGFTVKMSDMSCSGGLNYKLIIKENGNEIYNSNFDKATTLTVKAYHNSRYEVIIVNGSTNALTYRVKINSYIR</sequence>
<dbReference type="RefSeq" id="WP_044689679.1">
    <property type="nucleotide sequence ID" value="NZ_CEHX01000019.1"/>
</dbReference>
<evidence type="ECO:0000259" key="2">
    <source>
        <dbReference type="Pfam" id="PF05569"/>
    </source>
</evidence>
<protein>
    <submittedName>
        <fullName evidence="3">Regulatory protein BlaR1</fullName>
    </submittedName>
</protein>
<evidence type="ECO:0000313" key="3">
    <source>
        <dbReference type="EMBL" id="CYV51300.1"/>
    </source>
</evidence>
<dbReference type="InterPro" id="IPR008756">
    <property type="entry name" value="Peptidase_M56"/>
</dbReference>
<dbReference type="PANTHER" id="PTHR34978:SF3">
    <property type="entry name" value="SLR0241 PROTEIN"/>
    <property type="match status" value="1"/>
</dbReference>
<gene>
    <name evidence="3" type="primary">blaR1</name>
    <name evidence="3" type="ORF">ERS132431_01760</name>
</gene>
<dbReference type="EMBL" id="FIHS01000024">
    <property type="protein sequence ID" value="CYV51300.1"/>
    <property type="molecule type" value="Genomic_DNA"/>
</dbReference>
<dbReference type="InterPro" id="IPR052173">
    <property type="entry name" value="Beta-lactam_resp_regulator"/>
</dbReference>
<dbReference type="CDD" id="cd07341">
    <property type="entry name" value="M56_BlaR1_MecR1_like"/>
    <property type="match status" value="1"/>
</dbReference>
<name>A0A0Z8JCE2_STRSU</name>
<keyword evidence="1" id="KW-0472">Membrane</keyword>
<accession>A0A0Z8JCE2</accession>
<reference evidence="3 4" key="1">
    <citation type="submission" date="2016-02" db="EMBL/GenBank/DDBJ databases">
        <authorList>
            <consortium name="Pathogen Informatics"/>
        </authorList>
    </citation>
    <scope>NUCLEOTIDE SEQUENCE [LARGE SCALE GENOMIC DNA]</scope>
    <source>
        <strain evidence="3 4">LSS69</strain>
    </source>
</reference>
<organism evidence="3 4">
    <name type="scientific">Streptococcus suis</name>
    <dbReference type="NCBI Taxonomy" id="1307"/>
    <lineage>
        <taxon>Bacteria</taxon>
        <taxon>Bacillati</taxon>
        <taxon>Bacillota</taxon>
        <taxon>Bacilli</taxon>
        <taxon>Lactobacillales</taxon>
        <taxon>Streptococcaceae</taxon>
        <taxon>Streptococcus</taxon>
    </lineage>
</organism>
<feature type="transmembrane region" description="Helical" evidence="1">
    <location>
        <begin position="38"/>
        <end position="59"/>
    </location>
</feature>
<evidence type="ECO:0000256" key="1">
    <source>
        <dbReference type="SAM" id="Phobius"/>
    </source>
</evidence>
<dbReference type="Proteomes" id="UP000071533">
    <property type="component" value="Unassembled WGS sequence"/>
</dbReference>
<dbReference type="PANTHER" id="PTHR34978">
    <property type="entry name" value="POSSIBLE SENSOR-TRANSDUCER PROTEIN BLAR"/>
    <property type="match status" value="1"/>
</dbReference>
<proteinExistence type="predicted"/>
<dbReference type="Pfam" id="PF05569">
    <property type="entry name" value="Peptidase_M56"/>
    <property type="match status" value="1"/>
</dbReference>
<keyword evidence="1" id="KW-0812">Transmembrane</keyword>